<dbReference type="Proteomes" id="UP001151760">
    <property type="component" value="Unassembled WGS sequence"/>
</dbReference>
<evidence type="ECO:0000313" key="4">
    <source>
        <dbReference type="EMBL" id="GJS87765.1"/>
    </source>
</evidence>
<proteinExistence type="inferred from homology"/>
<dbReference type="InterPro" id="IPR020818">
    <property type="entry name" value="Chaperonin_GroES"/>
</dbReference>
<dbReference type="SUPFAM" id="SSF50129">
    <property type="entry name" value="GroES-like"/>
    <property type="match status" value="2"/>
</dbReference>
<evidence type="ECO:0000256" key="1">
    <source>
        <dbReference type="ARBA" id="ARBA00006975"/>
    </source>
</evidence>
<reference evidence="4" key="1">
    <citation type="journal article" date="2022" name="Int. J. Mol. Sci.">
        <title>Draft Genome of Tanacetum Coccineum: Genomic Comparison of Closely Related Tanacetum-Family Plants.</title>
        <authorList>
            <person name="Yamashiro T."/>
            <person name="Shiraishi A."/>
            <person name="Nakayama K."/>
            <person name="Satake H."/>
        </authorList>
    </citation>
    <scope>NUCLEOTIDE SEQUENCE</scope>
</reference>
<keyword evidence="2 3" id="KW-0143">Chaperone</keyword>
<dbReference type="EMBL" id="BQNB010011223">
    <property type="protein sequence ID" value="GJS87765.1"/>
    <property type="molecule type" value="Genomic_DNA"/>
</dbReference>
<dbReference type="PANTHER" id="PTHR10772:SF63">
    <property type="entry name" value="20 KDA CHAPERONIN, CHLOROPLASTIC"/>
    <property type="match status" value="1"/>
</dbReference>
<reference evidence="4" key="2">
    <citation type="submission" date="2022-01" db="EMBL/GenBank/DDBJ databases">
        <authorList>
            <person name="Yamashiro T."/>
            <person name="Shiraishi A."/>
            <person name="Satake H."/>
            <person name="Nakayama K."/>
        </authorList>
    </citation>
    <scope>NUCLEOTIDE SEQUENCE</scope>
</reference>
<evidence type="ECO:0000256" key="2">
    <source>
        <dbReference type="ARBA" id="ARBA00023186"/>
    </source>
</evidence>
<gene>
    <name evidence="4" type="ORF">Tco_0770401</name>
</gene>
<evidence type="ECO:0000256" key="3">
    <source>
        <dbReference type="RuleBase" id="RU003479"/>
    </source>
</evidence>
<name>A0ABQ4ZCE4_9ASTR</name>
<keyword evidence="5" id="KW-1185">Reference proteome</keyword>
<comment type="similarity">
    <text evidence="1 3">Belongs to the GroES chaperonin family.</text>
</comment>
<dbReference type="Pfam" id="PF00166">
    <property type="entry name" value="Cpn10"/>
    <property type="match status" value="2"/>
</dbReference>
<evidence type="ECO:0000313" key="5">
    <source>
        <dbReference type="Proteomes" id="UP001151760"/>
    </source>
</evidence>
<comment type="caution">
    <text evidence="4">The sequence shown here is derived from an EMBL/GenBank/DDBJ whole genome shotgun (WGS) entry which is preliminary data.</text>
</comment>
<sequence length="148" mass="15938">MSGDISLADLCKDEIRYTYFMDSDLKMQFRVANYTSLKPLGDRVLTKIKVAKEKSIGGVLLPSTSQTKLQDDEVVVVGEGRTIGDKKIDIGVNVTSEAVEEAEETTAGGLLLTEASKEIPSIGMVIAVGPDPLNEEGVRTMDSISSKK</sequence>
<organism evidence="4 5">
    <name type="scientific">Tanacetum coccineum</name>
    <dbReference type="NCBI Taxonomy" id="301880"/>
    <lineage>
        <taxon>Eukaryota</taxon>
        <taxon>Viridiplantae</taxon>
        <taxon>Streptophyta</taxon>
        <taxon>Embryophyta</taxon>
        <taxon>Tracheophyta</taxon>
        <taxon>Spermatophyta</taxon>
        <taxon>Magnoliopsida</taxon>
        <taxon>eudicotyledons</taxon>
        <taxon>Gunneridae</taxon>
        <taxon>Pentapetalae</taxon>
        <taxon>asterids</taxon>
        <taxon>campanulids</taxon>
        <taxon>Asterales</taxon>
        <taxon>Asteraceae</taxon>
        <taxon>Asteroideae</taxon>
        <taxon>Anthemideae</taxon>
        <taxon>Anthemidinae</taxon>
        <taxon>Tanacetum</taxon>
    </lineage>
</organism>
<dbReference type="Gene3D" id="2.30.33.40">
    <property type="entry name" value="GroES chaperonin"/>
    <property type="match status" value="2"/>
</dbReference>
<dbReference type="PANTHER" id="PTHR10772">
    <property type="entry name" value="10 KDA HEAT SHOCK PROTEIN"/>
    <property type="match status" value="1"/>
</dbReference>
<protein>
    <submittedName>
        <fullName evidence="4">20 kDa chaperonin, chloroplastic</fullName>
    </submittedName>
</protein>
<dbReference type="SMART" id="SM00883">
    <property type="entry name" value="Cpn10"/>
    <property type="match status" value="1"/>
</dbReference>
<dbReference type="InterPro" id="IPR011032">
    <property type="entry name" value="GroES-like_sf"/>
</dbReference>
<dbReference type="PRINTS" id="PR00297">
    <property type="entry name" value="CHAPERONIN10"/>
</dbReference>
<accession>A0ABQ4ZCE4</accession>
<dbReference type="InterPro" id="IPR037124">
    <property type="entry name" value="Chaperonin_GroES_sf"/>
</dbReference>
<dbReference type="CDD" id="cd00320">
    <property type="entry name" value="cpn10"/>
    <property type="match status" value="1"/>
</dbReference>